<evidence type="ECO:0000313" key="2">
    <source>
        <dbReference type="Proteomes" id="UP000250358"/>
    </source>
</evidence>
<organism evidence="1 2">
    <name type="scientific">Brevundimonas diminuta</name>
    <name type="common">Pseudomonas diminuta</name>
    <dbReference type="NCBI Taxonomy" id="293"/>
    <lineage>
        <taxon>Bacteria</taxon>
        <taxon>Pseudomonadati</taxon>
        <taxon>Pseudomonadota</taxon>
        <taxon>Alphaproteobacteria</taxon>
        <taxon>Caulobacterales</taxon>
        <taxon>Caulobacteraceae</taxon>
        <taxon>Brevundimonas</taxon>
    </lineage>
</organism>
<reference evidence="1 2" key="1">
    <citation type="submission" date="2018-06" db="EMBL/GenBank/DDBJ databases">
        <authorList>
            <consortium name="Pathogen Informatics"/>
            <person name="Doyle S."/>
        </authorList>
    </citation>
    <scope>NUCLEOTIDE SEQUENCE [LARGE SCALE GENOMIC DNA]</scope>
    <source>
        <strain evidence="1 2">NCTC11165</strain>
    </source>
</reference>
<gene>
    <name evidence="1" type="ORF">NCTC11165_00983</name>
</gene>
<accession>A0A2X1AFQ9</accession>
<sequence length="222" mass="24160">MPSASKADLLNAIRAALHGVVHSGYGTADVLDDIYEAYVWTRVLEAACRLGWAVTYSTPAGHAPTTLLLRRGPGVIYSSAPFTFAVLSKRGRPTLEVHLGVMVTGRSGVAHECDVLVLTEAAAQAARHAGTHPTYRDVVLQAECKFYTGDLPLGLARGMRGLSADCSLGGLGGLVTNATRSVSVGQLILHNRLFYNPRLIPAYRMEVRKLDRRLEHRLRRWS</sequence>
<evidence type="ECO:0000313" key="1">
    <source>
        <dbReference type="EMBL" id="SPU43009.1"/>
    </source>
</evidence>
<dbReference type="EMBL" id="UAQM01000002">
    <property type="protein sequence ID" value="SPU43009.1"/>
    <property type="molecule type" value="Genomic_DNA"/>
</dbReference>
<dbReference type="AlphaFoldDB" id="A0A2X1AFQ9"/>
<proteinExistence type="predicted"/>
<dbReference type="Proteomes" id="UP000250358">
    <property type="component" value="Unassembled WGS sequence"/>
</dbReference>
<protein>
    <submittedName>
        <fullName evidence="1">Uncharacterized protein</fullName>
    </submittedName>
</protein>
<name>A0A2X1AFQ9_BREDI</name>
<dbReference type="RefSeq" id="WP_128115266.1">
    <property type="nucleotide sequence ID" value="NZ_UAQM01000002.1"/>
</dbReference>